<dbReference type="InterPro" id="IPR001650">
    <property type="entry name" value="Helicase_C-like"/>
</dbReference>
<dbReference type="PROSITE" id="PS51194">
    <property type="entry name" value="HELICASE_CTER"/>
    <property type="match status" value="1"/>
</dbReference>
<evidence type="ECO:0000256" key="6">
    <source>
        <dbReference type="ARBA" id="ARBA00022741"/>
    </source>
</evidence>
<name>A0A5M8PZS9_9LECA</name>
<dbReference type="PROSITE" id="PS51327">
    <property type="entry name" value="DICER_DSRBF"/>
    <property type="match status" value="1"/>
</dbReference>
<dbReference type="Pfam" id="PF00636">
    <property type="entry name" value="Ribonuclease_3"/>
    <property type="match status" value="2"/>
</dbReference>
<dbReference type="InterPro" id="IPR038248">
    <property type="entry name" value="Dicer_dimer_sf"/>
</dbReference>
<dbReference type="InterPro" id="IPR011545">
    <property type="entry name" value="DEAD/DEAH_box_helicase_dom"/>
</dbReference>
<dbReference type="PANTHER" id="PTHR14950:SF37">
    <property type="entry name" value="ENDORIBONUCLEASE DICER"/>
    <property type="match status" value="1"/>
</dbReference>
<keyword evidence="13" id="KW-0464">Manganese</keyword>
<feature type="domain" description="RNase III" evidence="16">
    <location>
        <begin position="1008"/>
        <end position="1136"/>
    </location>
</feature>
<dbReference type="PROSITE" id="PS50142">
    <property type="entry name" value="RNASE_3_2"/>
    <property type="match status" value="2"/>
</dbReference>
<evidence type="ECO:0000313" key="20">
    <source>
        <dbReference type="EMBL" id="KAA6414957.1"/>
    </source>
</evidence>
<evidence type="ECO:0000256" key="10">
    <source>
        <dbReference type="ARBA" id="ARBA00022842"/>
    </source>
</evidence>
<keyword evidence="3" id="KW-0930">Antiviral protein</keyword>
<dbReference type="PROSITE" id="PS00517">
    <property type="entry name" value="RNASE_3_1"/>
    <property type="match status" value="1"/>
</dbReference>
<dbReference type="PROSITE" id="PS51192">
    <property type="entry name" value="HELICASE_ATP_BIND_1"/>
    <property type="match status" value="1"/>
</dbReference>
<evidence type="ECO:0000256" key="1">
    <source>
        <dbReference type="ARBA" id="ARBA00001936"/>
    </source>
</evidence>
<dbReference type="SMART" id="SM00487">
    <property type="entry name" value="DEXDc"/>
    <property type="match status" value="1"/>
</dbReference>
<dbReference type="GO" id="GO:0005737">
    <property type="term" value="C:cytoplasm"/>
    <property type="evidence" value="ECO:0007669"/>
    <property type="project" value="TreeGrafter"/>
</dbReference>
<dbReference type="GO" id="GO:0046872">
    <property type="term" value="F:metal ion binding"/>
    <property type="evidence" value="ECO:0007669"/>
    <property type="project" value="UniProtKB-KW"/>
</dbReference>
<evidence type="ECO:0000256" key="2">
    <source>
        <dbReference type="ARBA" id="ARBA00001946"/>
    </source>
</evidence>
<evidence type="ECO:0000256" key="13">
    <source>
        <dbReference type="ARBA" id="ARBA00023211"/>
    </source>
</evidence>
<gene>
    <name evidence="20" type="ORF">FRX48_01708</name>
</gene>
<keyword evidence="9" id="KW-0067">ATP-binding</keyword>
<evidence type="ECO:0000256" key="15">
    <source>
        <dbReference type="PROSITE-ProRule" id="PRU00657"/>
    </source>
</evidence>
<feature type="domain" description="Dicer dsRNA-binding fold" evidence="19">
    <location>
        <begin position="639"/>
        <end position="733"/>
    </location>
</feature>
<dbReference type="CDD" id="cd18034">
    <property type="entry name" value="DEXHc_dicer"/>
    <property type="match status" value="1"/>
</dbReference>
<reference evidence="20 21" key="1">
    <citation type="submission" date="2019-09" db="EMBL/GenBank/DDBJ databases">
        <title>The hologenome of the rock-dwelling lichen Lasallia pustulata.</title>
        <authorList>
            <person name="Greshake Tzovaras B."/>
            <person name="Segers F."/>
            <person name="Bicker A."/>
            <person name="Dal Grande F."/>
            <person name="Otte J."/>
            <person name="Hankeln T."/>
            <person name="Schmitt I."/>
            <person name="Ebersberger I."/>
        </authorList>
    </citation>
    <scope>NUCLEOTIDE SEQUENCE [LARGE SCALE GENOMIC DNA]</scope>
    <source>
        <strain evidence="20">A1-1</strain>
    </source>
</reference>
<dbReference type="Pfam" id="PF03368">
    <property type="entry name" value="Dicer_dimer"/>
    <property type="match status" value="1"/>
</dbReference>
<dbReference type="GO" id="GO:0003723">
    <property type="term" value="F:RNA binding"/>
    <property type="evidence" value="ECO:0007669"/>
    <property type="project" value="UniProtKB-UniRule"/>
</dbReference>
<dbReference type="GO" id="GO:0005634">
    <property type="term" value="C:nucleus"/>
    <property type="evidence" value="ECO:0007669"/>
    <property type="project" value="TreeGrafter"/>
</dbReference>
<evidence type="ECO:0000259" key="19">
    <source>
        <dbReference type="PROSITE" id="PS51327"/>
    </source>
</evidence>
<feature type="domain" description="RNase III" evidence="16">
    <location>
        <begin position="1177"/>
        <end position="1361"/>
    </location>
</feature>
<protein>
    <submittedName>
        <fullName evidence="20">Dicer 2</fullName>
    </submittedName>
</protein>
<keyword evidence="5" id="KW-0677">Repeat</keyword>
<dbReference type="PANTHER" id="PTHR14950">
    <property type="entry name" value="DICER-RELATED"/>
    <property type="match status" value="1"/>
</dbReference>
<evidence type="ECO:0000256" key="7">
    <source>
        <dbReference type="ARBA" id="ARBA00022801"/>
    </source>
</evidence>
<dbReference type="CDD" id="cd00593">
    <property type="entry name" value="RIBOc"/>
    <property type="match status" value="2"/>
</dbReference>
<comment type="caution">
    <text evidence="20">The sequence shown here is derived from an EMBL/GenBank/DDBJ whole genome shotgun (WGS) entry which is preliminary data.</text>
</comment>
<dbReference type="Gene3D" id="3.30.160.380">
    <property type="entry name" value="Dicer dimerisation domain"/>
    <property type="match status" value="1"/>
</dbReference>
<evidence type="ECO:0000256" key="11">
    <source>
        <dbReference type="ARBA" id="ARBA00022884"/>
    </source>
</evidence>
<keyword evidence="12" id="KW-0051">Antiviral defense</keyword>
<sequence length="1482" mass="167074">MPVPRIYLFQIYGSCDKGLPVCSVSVFKLHQVGRRRQEQSYTEAFAYPSLRFVAVVSSSIKNMSLEAIEGALDVENPAVNIEAALQQNDPVIMKPRSYQLEMLEESLRRNIIVAMATGSGKTQIAVLRIAAELERSPADKLVWFLAPTVALAEQQFNVISSQIPAFQTRFLSGADNVDHWSDQWMWDEVLHNVRIVVSTHQILLDALTHGFLGLARISLLVFDEAHHCARSHPYNRIMKEFYKPHISAASEGGPHILGLSASPTTKTGGLQTLEQNMNSISRTPKFHREEMLQYVYLPSLVRLDYTASVLATSSAPVLRSLGEVFAALDIKKDPYVLKLEADGSANAQRQLKKALLSDKTHSRDEIRNLYNKAVDIYHEFGPWAAEFYIVSCIAKLQKRDQGSFCDFAARDHEEDTYVRAALSSIRIPPDTCSFQGNDKQISPKMQRLVNFLIEETGPDFIGLMFVKTRAAVAVLAHLLSIHPVLQNRVKVSTFVGQSTSTKRKASIGELLDVKLQRETLDDLRYGRRNLVIATTVLEEGIDVSACNIVICFERPANLRSFIQRRGRARKSGSKFVIMQEAQKDNVPVSGWQELEEEMKRLYMDHTRSLQEIHDLEAVEEDNRCFQVETTGAKITLENAVPHLYHFCATLPKSQYVDFRPEFSIADYDDDSFTAKVFLPNAVDASVREACSSARWATERFAKRDAAFEAYVALYHAGLVNDHLLPLPSYDRLAAEMYAAVEQRVALVDVSEQHNPWVEIAQAWEAEPFLHQMNVTVQRESQKPIEMVMFCPRQVPQMGNFDLYWDANRTFQVVVTRGSPAPYANGHLALARQITASLLSSVFPSRMSPGRDDFPILFEPSLERAERQSWIQSVEGHRPAKEVFEGQPTRQEFGLIRDLSQNGVPHVYHEVLYGRPEPLANNDINGEDTVFLKVTRLPKRADFLHPIPAQNAGLTGSGYKYLPASACEMDQLPFSYSQFALFIPSIMHVLEIHMVAQHLCTNLLSSILFKDLASVVTAISASKARERTNYQRLEFIGDSVLKLFTSITLMAEHGNWHEGFLSHKKDHIVSNTRLAAAAQETGLGKYILTRPFTGNKWRPLYNSDLVKNQAKGTREMSTKTLADVVEALIGAAYLDGGVEKALACIKVFLPEVSWLPLSAQHQSLYNAVPHDVKPPPRFIQLEELIGYTFTQKAPLIDAMTHPSYSGPNAGMSYQRLEFLGDAILDNIVVNTVFSRAAHLPHHSMHTIRTALVNANFLAFLCLQFHISESRSELIEDATTGTFHPVETRIPLYLWHFMRTSSADVRRAQHACAARFDALREQIRNALEHGDAYPWALLSRLEAEKFFSDIVEAVLGAVYIDSLGSIPACEAVLERFGLLAYLRRALDEKVRLLHPKEEVGVLAGNEKVKYVVGMEGAEGERKWTCEVWVGEKCVVGVREGTSRMEVETRGRKGRWRFRRGTGWGWEWGWQWRWERNREADGGDG</sequence>
<evidence type="ECO:0000256" key="8">
    <source>
        <dbReference type="ARBA" id="ARBA00022806"/>
    </source>
</evidence>
<dbReference type="OrthoDB" id="416741at2759"/>
<dbReference type="Proteomes" id="UP000324767">
    <property type="component" value="Unassembled WGS sequence"/>
</dbReference>
<evidence type="ECO:0000259" key="16">
    <source>
        <dbReference type="PROSITE" id="PS50142"/>
    </source>
</evidence>
<feature type="domain" description="Helicase C-terminal" evidence="18">
    <location>
        <begin position="444"/>
        <end position="616"/>
    </location>
</feature>
<dbReference type="GO" id="GO:0051607">
    <property type="term" value="P:defense response to virus"/>
    <property type="evidence" value="ECO:0007669"/>
    <property type="project" value="UniProtKB-KW"/>
</dbReference>
<accession>A0A5M8PZS9</accession>
<dbReference type="CDD" id="cd18802">
    <property type="entry name" value="SF2_C_dicer"/>
    <property type="match status" value="1"/>
</dbReference>
<evidence type="ECO:0000256" key="9">
    <source>
        <dbReference type="ARBA" id="ARBA00022840"/>
    </source>
</evidence>
<dbReference type="GO" id="GO:0004525">
    <property type="term" value="F:ribonuclease III activity"/>
    <property type="evidence" value="ECO:0007669"/>
    <property type="project" value="InterPro"/>
</dbReference>
<dbReference type="Gene3D" id="3.40.50.300">
    <property type="entry name" value="P-loop containing nucleotide triphosphate hydrolases"/>
    <property type="match status" value="2"/>
</dbReference>
<dbReference type="GO" id="GO:0050688">
    <property type="term" value="P:regulation of defense response to virus"/>
    <property type="evidence" value="ECO:0007669"/>
    <property type="project" value="UniProtKB-KW"/>
</dbReference>
<feature type="domain" description="Helicase ATP-binding" evidence="17">
    <location>
        <begin position="102"/>
        <end position="281"/>
    </location>
</feature>
<dbReference type="SMART" id="SM00490">
    <property type="entry name" value="HELICc"/>
    <property type="match status" value="1"/>
</dbReference>
<keyword evidence="8" id="KW-0347">Helicase</keyword>
<keyword evidence="7" id="KW-0378">Hydrolase</keyword>
<dbReference type="GO" id="GO:0005524">
    <property type="term" value="F:ATP binding"/>
    <property type="evidence" value="ECO:0007669"/>
    <property type="project" value="UniProtKB-KW"/>
</dbReference>
<proteinExistence type="inferred from homology"/>
<dbReference type="InterPro" id="IPR036389">
    <property type="entry name" value="RNase_III_sf"/>
</dbReference>
<keyword evidence="6" id="KW-0547">Nucleotide-binding</keyword>
<evidence type="ECO:0000256" key="4">
    <source>
        <dbReference type="ARBA" id="ARBA00022723"/>
    </source>
</evidence>
<dbReference type="InterPro" id="IPR027417">
    <property type="entry name" value="P-loop_NTPase"/>
</dbReference>
<comment type="similarity">
    <text evidence="15">Belongs to the helicase family. Dicer subfamily.</text>
</comment>
<dbReference type="Pfam" id="PF00271">
    <property type="entry name" value="Helicase_C"/>
    <property type="match status" value="1"/>
</dbReference>
<dbReference type="Gene3D" id="1.10.1520.10">
    <property type="entry name" value="Ribonuclease III domain"/>
    <property type="match status" value="2"/>
</dbReference>
<comment type="function">
    <text evidence="14">Dicer-like endonuclease involved in cleaving double-stranded RNA in the RNA interference (RNAi) pathway. Produces 21 to 25 bp dsRNAs (siRNAs) which target the selective destruction of homologous RNAs leading to sequence-specific suppression of gene expression, called post-transcriptional gene silencing (PTGS). Part of a broad host defense response against viral infection and transposons.</text>
</comment>
<dbReference type="FunFam" id="1.10.1520.10:FF:000032">
    <property type="entry name" value="Dicer-like protein 2"/>
    <property type="match status" value="1"/>
</dbReference>
<dbReference type="InterPro" id="IPR005034">
    <property type="entry name" value="Dicer_dimerisation"/>
</dbReference>
<dbReference type="SUPFAM" id="SSF52540">
    <property type="entry name" value="P-loop containing nucleoside triphosphate hydrolases"/>
    <property type="match status" value="1"/>
</dbReference>
<comment type="cofactor">
    <cofactor evidence="2">
        <name>Mg(2+)</name>
        <dbReference type="ChEBI" id="CHEBI:18420"/>
    </cofactor>
</comment>
<keyword evidence="4" id="KW-0479">Metal-binding</keyword>
<evidence type="ECO:0000259" key="17">
    <source>
        <dbReference type="PROSITE" id="PS51192"/>
    </source>
</evidence>
<comment type="cofactor">
    <cofactor evidence="1">
        <name>Mn(2+)</name>
        <dbReference type="ChEBI" id="CHEBI:29035"/>
    </cofactor>
</comment>
<dbReference type="SUPFAM" id="SSF69065">
    <property type="entry name" value="RNase III domain-like"/>
    <property type="match status" value="2"/>
</dbReference>
<evidence type="ECO:0000256" key="14">
    <source>
        <dbReference type="ARBA" id="ARBA00025403"/>
    </source>
</evidence>
<evidence type="ECO:0000256" key="3">
    <source>
        <dbReference type="ARBA" id="ARBA00022721"/>
    </source>
</evidence>
<dbReference type="GO" id="GO:0004386">
    <property type="term" value="F:helicase activity"/>
    <property type="evidence" value="ECO:0007669"/>
    <property type="project" value="UniProtKB-KW"/>
</dbReference>
<dbReference type="Pfam" id="PF00270">
    <property type="entry name" value="DEAD"/>
    <property type="match status" value="1"/>
</dbReference>
<dbReference type="InterPro" id="IPR014001">
    <property type="entry name" value="Helicase_ATP-bd"/>
</dbReference>
<evidence type="ECO:0000256" key="5">
    <source>
        <dbReference type="ARBA" id="ARBA00022737"/>
    </source>
</evidence>
<dbReference type="GO" id="GO:0030422">
    <property type="term" value="P:siRNA processing"/>
    <property type="evidence" value="ECO:0007669"/>
    <property type="project" value="TreeGrafter"/>
</dbReference>
<organism evidence="20 21">
    <name type="scientific">Lasallia pustulata</name>
    <dbReference type="NCBI Taxonomy" id="136370"/>
    <lineage>
        <taxon>Eukaryota</taxon>
        <taxon>Fungi</taxon>
        <taxon>Dikarya</taxon>
        <taxon>Ascomycota</taxon>
        <taxon>Pezizomycotina</taxon>
        <taxon>Lecanoromycetes</taxon>
        <taxon>OSLEUM clade</taxon>
        <taxon>Umbilicariomycetidae</taxon>
        <taxon>Umbilicariales</taxon>
        <taxon>Umbilicariaceae</taxon>
        <taxon>Lasallia</taxon>
    </lineage>
</organism>
<evidence type="ECO:0000256" key="12">
    <source>
        <dbReference type="ARBA" id="ARBA00023118"/>
    </source>
</evidence>
<evidence type="ECO:0000313" key="21">
    <source>
        <dbReference type="Proteomes" id="UP000324767"/>
    </source>
</evidence>
<evidence type="ECO:0000259" key="18">
    <source>
        <dbReference type="PROSITE" id="PS51194"/>
    </source>
</evidence>
<keyword evidence="10" id="KW-0460">Magnesium</keyword>
<keyword evidence="11 15" id="KW-0694">RNA-binding</keyword>
<dbReference type="EMBL" id="VXIT01000002">
    <property type="protein sequence ID" value="KAA6414957.1"/>
    <property type="molecule type" value="Genomic_DNA"/>
</dbReference>
<dbReference type="SMART" id="SM00535">
    <property type="entry name" value="RIBOc"/>
    <property type="match status" value="2"/>
</dbReference>
<dbReference type="InterPro" id="IPR000999">
    <property type="entry name" value="RNase_III_dom"/>
</dbReference>